<accession>A0A1E8FBQ0</accession>
<evidence type="ECO:0000256" key="1">
    <source>
        <dbReference type="ARBA" id="ARBA00023002"/>
    </source>
</evidence>
<evidence type="ECO:0000259" key="3">
    <source>
        <dbReference type="Pfam" id="PF01494"/>
    </source>
</evidence>
<dbReference type="Pfam" id="PF01494">
    <property type="entry name" value="FAD_binding_3"/>
    <property type="match status" value="1"/>
</dbReference>
<dbReference type="EMBL" id="MJIC01000015">
    <property type="protein sequence ID" value="OFI33352.1"/>
    <property type="molecule type" value="Genomic_DNA"/>
</dbReference>
<sequence>MQNLTIAVVGAGIAGLTAVNALAKAGHNVHLFEAAPAWGDVGAGITLAPNAMRGLDYIGVGEEVANTGVEPTSQNISHWESGETLLTVVRSNTKEQYGSAYVYIHRADLHTILVKAAEQNGVTIHLNKQLETVNTDGEQASIVFADGETFEADLVIGADGLKSNTRKLFKTQAPHFTGHIAYRALAPASPAIQALIDQPGMHIGPGKMVVRYPLRKGDILNLVFFTRQEGWEEDGWAITADIDELKGQFEGWCPDIQTLLNEVKPGTVFKWAINAHKPLQGGWSKDAKVTLIGDAAHAMTPFLGQGAATGIEDAVMLSRVITDADSLHEALERYEAARFERTSFIQKESNENADRLQGEESEMYGLGNLRNEETLGLFSYDCVTEKV</sequence>
<protein>
    <submittedName>
        <fullName evidence="4">Salicylate 1-monooxygenase</fullName>
    </submittedName>
</protein>
<dbReference type="SUPFAM" id="SSF51905">
    <property type="entry name" value="FAD/NAD(P)-binding domain"/>
    <property type="match status" value="1"/>
</dbReference>
<dbReference type="STRING" id="1856405.BFC17_03565"/>
<dbReference type="PANTHER" id="PTHR13789:SF147">
    <property type="entry name" value="PUTATIVE (AFU_ORTHOLOGUE AFUA_2G01950)-RELATED"/>
    <property type="match status" value="1"/>
</dbReference>
<evidence type="ECO:0000256" key="2">
    <source>
        <dbReference type="ARBA" id="ARBA00023033"/>
    </source>
</evidence>
<name>A0A1E8FBQ0_9ALTE</name>
<dbReference type="GO" id="GO:0071949">
    <property type="term" value="F:FAD binding"/>
    <property type="evidence" value="ECO:0007669"/>
    <property type="project" value="InterPro"/>
</dbReference>
<dbReference type="GO" id="GO:0004497">
    <property type="term" value="F:monooxygenase activity"/>
    <property type="evidence" value="ECO:0007669"/>
    <property type="project" value="UniProtKB-KW"/>
</dbReference>
<gene>
    <name evidence="4" type="ORF">BFC17_03565</name>
</gene>
<dbReference type="PANTHER" id="PTHR13789">
    <property type="entry name" value="MONOOXYGENASE"/>
    <property type="match status" value="1"/>
</dbReference>
<dbReference type="PRINTS" id="PR00420">
    <property type="entry name" value="RNGMNOXGNASE"/>
</dbReference>
<dbReference type="InterPro" id="IPR002938">
    <property type="entry name" value="FAD-bd"/>
</dbReference>
<keyword evidence="5" id="KW-1185">Reference proteome</keyword>
<feature type="domain" description="FAD-binding" evidence="3">
    <location>
        <begin position="5"/>
        <end position="338"/>
    </location>
</feature>
<dbReference type="OrthoDB" id="9782160at2"/>
<comment type="caution">
    <text evidence="4">The sequence shown here is derived from an EMBL/GenBank/DDBJ whole genome shotgun (WGS) entry which is preliminary data.</text>
</comment>
<keyword evidence="1" id="KW-0560">Oxidoreductase</keyword>
<reference evidence="4 5" key="1">
    <citation type="submission" date="2016-09" db="EMBL/GenBank/DDBJ databases">
        <title>Alteromonas lipolytica, a new species isolated from sea water.</title>
        <authorList>
            <person name="Wu Y.-H."/>
            <person name="Cheng H."/>
            <person name="Xu X.-W."/>
        </authorList>
    </citation>
    <scope>NUCLEOTIDE SEQUENCE [LARGE SCALE GENOMIC DNA]</scope>
    <source>
        <strain evidence="4 5">JW12</strain>
    </source>
</reference>
<dbReference type="AlphaFoldDB" id="A0A1E8FBQ0"/>
<dbReference type="InterPro" id="IPR036188">
    <property type="entry name" value="FAD/NAD-bd_sf"/>
</dbReference>
<proteinExistence type="predicted"/>
<dbReference type="Gene3D" id="3.50.50.60">
    <property type="entry name" value="FAD/NAD(P)-binding domain"/>
    <property type="match status" value="1"/>
</dbReference>
<keyword evidence="2 4" id="KW-0503">Monooxygenase</keyword>
<organism evidence="4 5">
    <name type="scientific">Alteromonas lipolytica</name>
    <dbReference type="NCBI Taxonomy" id="1856405"/>
    <lineage>
        <taxon>Bacteria</taxon>
        <taxon>Pseudomonadati</taxon>
        <taxon>Pseudomonadota</taxon>
        <taxon>Gammaproteobacteria</taxon>
        <taxon>Alteromonadales</taxon>
        <taxon>Alteromonadaceae</taxon>
        <taxon>Alteromonas/Salinimonas group</taxon>
        <taxon>Alteromonas</taxon>
    </lineage>
</organism>
<dbReference type="RefSeq" id="WP_070177728.1">
    <property type="nucleotide sequence ID" value="NZ_BMJR01000002.1"/>
</dbReference>
<evidence type="ECO:0000313" key="5">
    <source>
        <dbReference type="Proteomes" id="UP000176037"/>
    </source>
</evidence>
<evidence type="ECO:0000313" key="4">
    <source>
        <dbReference type="EMBL" id="OFI33352.1"/>
    </source>
</evidence>
<dbReference type="Proteomes" id="UP000176037">
    <property type="component" value="Unassembled WGS sequence"/>
</dbReference>
<dbReference type="InterPro" id="IPR050493">
    <property type="entry name" value="FAD-dep_Monooxygenase_BioMet"/>
</dbReference>
<dbReference type="SUPFAM" id="SSF54373">
    <property type="entry name" value="FAD-linked reductases, C-terminal domain"/>
    <property type="match status" value="1"/>
</dbReference>